<keyword evidence="3 5" id="KW-1133">Transmembrane helix</keyword>
<dbReference type="GO" id="GO:0061513">
    <property type="term" value="F:glucose 6-phosphate:phosphate antiporter activity"/>
    <property type="evidence" value="ECO:0007669"/>
    <property type="project" value="TreeGrafter"/>
</dbReference>
<dbReference type="PROSITE" id="PS50850">
    <property type="entry name" value="MFS"/>
    <property type="match status" value="1"/>
</dbReference>
<evidence type="ECO:0000256" key="5">
    <source>
        <dbReference type="SAM" id="Phobius"/>
    </source>
</evidence>
<dbReference type="GO" id="GO:0012505">
    <property type="term" value="C:endomembrane system"/>
    <property type="evidence" value="ECO:0007669"/>
    <property type="project" value="UniProtKB-SubCell"/>
</dbReference>
<evidence type="ECO:0000259" key="6">
    <source>
        <dbReference type="PROSITE" id="PS50850"/>
    </source>
</evidence>
<feature type="transmembrane region" description="Helical" evidence="5">
    <location>
        <begin position="183"/>
        <end position="200"/>
    </location>
</feature>
<dbReference type="GO" id="GO:0035435">
    <property type="term" value="P:phosphate ion transmembrane transport"/>
    <property type="evidence" value="ECO:0007669"/>
    <property type="project" value="TreeGrafter"/>
</dbReference>
<keyword evidence="4 5" id="KW-0472">Membrane</keyword>
<feature type="transmembrane region" description="Helical" evidence="5">
    <location>
        <begin position="409"/>
        <end position="428"/>
    </location>
</feature>
<proteinExistence type="predicted"/>
<feature type="domain" description="Major facilitator superfamily (MFS) profile" evidence="6">
    <location>
        <begin position="29"/>
        <end position="432"/>
    </location>
</feature>
<dbReference type="Proteomes" id="UP000293550">
    <property type="component" value="Unassembled WGS sequence"/>
</dbReference>
<dbReference type="RefSeq" id="WP_130154156.1">
    <property type="nucleotide sequence ID" value="NZ_SCFB01000006.1"/>
</dbReference>
<gene>
    <name evidence="7" type="ORF">EQU50_05600</name>
</gene>
<comment type="subcellular location">
    <subcellularLocation>
        <location evidence="1">Endomembrane system</location>
        <topology evidence="1">Multi-pass membrane protein</topology>
    </subcellularLocation>
</comment>
<dbReference type="InterPro" id="IPR036259">
    <property type="entry name" value="MFS_trans_sf"/>
</dbReference>
<feature type="transmembrane region" description="Helical" evidence="5">
    <location>
        <begin position="25"/>
        <end position="43"/>
    </location>
</feature>
<keyword evidence="8" id="KW-1185">Reference proteome</keyword>
<evidence type="ECO:0000256" key="1">
    <source>
        <dbReference type="ARBA" id="ARBA00004127"/>
    </source>
</evidence>
<evidence type="ECO:0000256" key="3">
    <source>
        <dbReference type="ARBA" id="ARBA00022989"/>
    </source>
</evidence>
<feature type="transmembrane region" description="Helical" evidence="5">
    <location>
        <begin position="98"/>
        <end position="125"/>
    </location>
</feature>
<dbReference type="PIRSF" id="PIRSF002808">
    <property type="entry name" value="Hexose_phosphate_transp"/>
    <property type="match status" value="1"/>
</dbReference>
<feature type="transmembrane region" description="Helical" evidence="5">
    <location>
        <begin position="248"/>
        <end position="270"/>
    </location>
</feature>
<keyword evidence="2 5" id="KW-0812">Transmembrane</keyword>
<name>A0A4Q7DIH6_9PROT</name>
<feature type="transmembrane region" description="Helical" evidence="5">
    <location>
        <begin position="341"/>
        <end position="364"/>
    </location>
</feature>
<feature type="transmembrane region" description="Helical" evidence="5">
    <location>
        <begin position="282"/>
        <end position="306"/>
    </location>
</feature>
<evidence type="ECO:0000313" key="7">
    <source>
        <dbReference type="EMBL" id="RZI45905.1"/>
    </source>
</evidence>
<sequence>MVPSYIITSIPPLDSADNRPAYKYWRIRIMYSMMIGYAGFYLLRQNFTMAIPSMQSELGYSKTQIGLIITLAAIVYGLGKGLSGLLSDRSNARYFMTFGLLMSAVMNFFMGMSSSLTLFMVLWTLNSIFQSMGWPPCARLLTHWFSPKEIATKWALWNTSQQIGGGIVLISAPFLIEHFGWRYVFYVPSIFCIFLAAFLFNRLRDTPESLGLPSIESHHGLSNGVEDEEDERLSMRQIMFDKVMKNKLVWYVCFANFFLYIVRMAVFYWAPTFLREFKGSSLYMAGWQAAAFDLTGMFGGLVAGYLSDKVFEGHRGQVGSIFMVLSCLCVVLLWKSPVESAWLHFIGMMAIGFLVSGPQILVGVAATDFASKKAAGAASGLTGTFGYLGTAITGVGIGFIVDYSGWDDAFLLVTVSALLSAFFFALTWNHRAKVLEEAYDEKL</sequence>
<dbReference type="InterPro" id="IPR020846">
    <property type="entry name" value="MFS_dom"/>
</dbReference>
<dbReference type="Pfam" id="PF07690">
    <property type="entry name" value="MFS_1"/>
    <property type="match status" value="1"/>
</dbReference>
<feature type="transmembrane region" description="Helical" evidence="5">
    <location>
        <begin position="63"/>
        <end position="86"/>
    </location>
</feature>
<evidence type="ECO:0000256" key="2">
    <source>
        <dbReference type="ARBA" id="ARBA00022692"/>
    </source>
</evidence>
<dbReference type="PANTHER" id="PTHR43826">
    <property type="entry name" value="GLUCOSE-6-PHOSPHATE EXCHANGER SLC37A4"/>
    <property type="match status" value="1"/>
</dbReference>
<dbReference type="OrthoDB" id="9794076at2"/>
<dbReference type="SUPFAM" id="SSF103473">
    <property type="entry name" value="MFS general substrate transporter"/>
    <property type="match status" value="1"/>
</dbReference>
<dbReference type="InterPro" id="IPR000849">
    <property type="entry name" value="Sugar_P_transporter"/>
</dbReference>
<dbReference type="Gene3D" id="1.20.1250.20">
    <property type="entry name" value="MFS general substrate transporter like domains"/>
    <property type="match status" value="2"/>
</dbReference>
<evidence type="ECO:0000256" key="4">
    <source>
        <dbReference type="ARBA" id="ARBA00023136"/>
    </source>
</evidence>
<evidence type="ECO:0000313" key="8">
    <source>
        <dbReference type="Proteomes" id="UP000293550"/>
    </source>
</evidence>
<dbReference type="InterPro" id="IPR051337">
    <property type="entry name" value="OPA_Antiporter"/>
</dbReference>
<feature type="transmembrane region" description="Helical" evidence="5">
    <location>
        <begin position="385"/>
        <end position="403"/>
    </location>
</feature>
<dbReference type="InterPro" id="IPR011701">
    <property type="entry name" value="MFS"/>
</dbReference>
<dbReference type="PANTHER" id="PTHR43826:SF3">
    <property type="entry name" value="GLUCOSE-6-PHOSPHATE EXCHANGER SLC37A4"/>
    <property type="match status" value="1"/>
</dbReference>
<dbReference type="GO" id="GO:0005886">
    <property type="term" value="C:plasma membrane"/>
    <property type="evidence" value="ECO:0007669"/>
    <property type="project" value="TreeGrafter"/>
</dbReference>
<organism evidence="7 8">
    <name type="scientific">Candidatus Finniella inopinata</name>
    <dbReference type="NCBI Taxonomy" id="1696036"/>
    <lineage>
        <taxon>Bacteria</taxon>
        <taxon>Pseudomonadati</taxon>
        <taxon>Pseudomonadota</taxon>
        <taxon>Alphaproteobacteria</taxon>
        <taxon>Holosporales</taxon>
        <taxon>Candidatus Paracaedibacteraceae</taxon>
        <taxon>Candidatus Finniella</taxon>
    </lineage>
</organism>
<protein>
    <submittedName>
        <fullName evidence="7">MFS transporter</fullName>
    </submittedName>
</protein>
<dbReference type="EMBL" id="SCFB01000006">
    <property type="protein sequence ID" value="RZI45905.1"/>
    <property type="molecule type" value="Genomic_DNA"/>
</dbReference>
<accession>A0A4Q7DIH6</accession>
<reference evidence="7 8" key="1">
    <citation type="submission" date="2018-10" db="EMBL/GenBank/DDBJ databases">
        <title>An updated phylogeny of the Alphaproteobacteria reveals that the parasitic Rickettsiales and Holosporales have independent origins.</title>
        <authorList>
            <person name="Munoz-Gomez S.A."/>
            <person name="Hess S."/>
            <person name="Burger G."/>
            <person name="Lang B.F."/>
            <person name="Susko E."/>
            <person name="Slamovits C.H."/>
            <person name="Roger A.J."/>
        </authorList>
    </citation>
    <scope>NUCLEOTIDE SEQUENCE [LARGE SCALE GENOMIC DNA]</scope>
    <source>
        <strain evidence="7">HOLO01</strain>
    </source>
</reference>
<feature type="transmembrane region" description="Helical" evidence="5">
    <location>
        <begin position="318"/>
        <end position="335"/>
    </location>
</feature>
<comment type="caution">
    <text evidence="7">The sequence shown here is derived from an EMBL/GenBank/DDBJ whole genome shotgun (WGS) entry which is preliminary data.</text>
</comment>
<dbReference type="AlphaFoldDB" id="A0A4Q7DIH6"/>